<evidence type="ECO:0000313" key="8">
    <source>
        <dbReference type="EMBL" id="WOJ94867.1"/>
    </source>
</evidence>
<evidence type="ECO:0000256" key="5">
    <source>
        <dbReference type="SAM" id="Coils"/>
    </source>
</evidence>
<feature type="coiled-coil region" evidence="5">
    <location>
        <begin position="68"/>
        <end position="95"/>
    </location>
</feature>
<dbReference type="Proteomes" id="UP001626537">
    <property type="component" value="Chromosome"/>
</dbReference>
<evidence type="ECO:0000259" key="7">
    <source>
        <dbReference type="Pfam" id="PF06305"/>
    </source>
</evidence>
<reference evidence="8 9" key="1">
    <citation type="submission" date="2023-10" db="EMBL/GenBank/DDBJ databases">
        <title>Two novel species belonging to the OM43/NOR5 clade.</title>
        <authorList>
            <person name="Park M."/>
        </authorList>
    </citation>
    <scope>NUCLEOTIDE SEQUENCE [LARGE SCALE GENOMIC DNA]</scope>
    <source>
        <strain evidence="8 9">IMCC43200</strain>
    </source>
</reference>
<evidence type="ECO:0000256" key="4">
    <source>
        <dbReference type="ARBA" id="ARBA00023136"/>
    </source>
</evidence>
<feature type="transmembrane region" description="Helical" evidence="6">
    <location>
        <begin position="45"/>
        <end position="71"/>
    </location>
</feature>
<dbReference type="Pfam" id="PF06305">
    <property type="entry name" value="LapA_dom"/>
    <property type="match status" value="1"/>
</dbReference>
<keyword evidence="1" id="KW-1003">Cell membrane</keyword>
<accession>A0ABZ0I5S0</accession>
<keyword evidence="9" id="KW-1185">Reference proteome</keyword>
<keyword evidence="2 6" id="KW-0812">Transmembrane</keyword>
<keyword evidence="3 6" id="KW-1133">Transmembrane helix</keyword>
<dbReference type="EMBL" id="CP136864">
    <property type="protein sequence ID" value="WOJ94867.1"/>
    <property type="molecule type" value="Genomic_DNA"/>
</dbReference>
<dbReference type="RefSeq" id="WP_407349501.1">
    <property type="nucleotide sequence ID" value="NZ_CP136864.1"/>
</dbReference>
<name>A0ABZ0I5S0_9GAMM</name>
<protein>
    <submittedName>
        <fullName evidence="8">Lipopolysaccharide assembly protein LapA domain-containing protein</fullName>
    </submittedName>
</protein>
<keyword evidence="4 6" id="KW-0472">Membrane</keyword>
<evidence type="ECO:0000256" key="6">
    <source>
        <dbReference type="SAM" id="Phobius"/>
    </source>
</evidence>
<evidence type="ECO:0000313" key="9">
    <source>
        <dbReference type="Proteomes" id="UP001626537"/>
    </source>
</evidence>
<keyword evidence="5" id="KW-0175">Coiled coil</keyword>
<evidence type="ECO:0000256" key="1">
    <source>
        <dbReference type="ARBA" id="ARBA00022475"/>
    </source>
</evidence>
<gene>
    <name evidence="8" type="ORF">R0135_06775</name>
</gene>
<feature type="transmembrane region" description="Helical" evidence="6">
    <location>
        <begin position="7"/>
        <end position="25"/>
    </location>
</feature>
<proteinExistence type="predicted"/>
<organism evidence="8 9">
    <name type="scientific">Congregibacter variabilis</name>
    <dbReference type="NCBI Taxonomy" id="3081200"/>
    <lineage>
        <taxon>Bacteria</taxon>
        <taxon>Pseudomonadati</taxon>
        <taxon>Pseudomonadota</taxon>
        <taxon>Gammaproteobacteria</taxon>
        <taxon>Cellvibrionales</taxon>
        <taxon>Halieaceae</taxon>
        <taxon>Congregibacter</taxon>
    </lineage>
</organism>
<evidence type="ECO:0000256" key="3">
    <source>
        <dbReference type="ARBA" id="ARBA00022989"/>
    </source>
</evidence>
<feature type="domain" description="Lipopolysaccharide assembly protein A" evidence="7">
    <location>
        <begin position="26"/>
        <end position="89"/>
    </location>
</feature>
<sequence>MGFIRKLFALILAVAMAAVGVLFALQNAEPVPLDVLIMILPPHSLALWVLGALALGGVLGLLLSSIAVLRLRARLMSARRQLANSQAEMDKLRVKGLATRE</sequence>
<evidence type="ECO:0000256" key="2">
    <source>
        <dbReference type="ARBA" id="ARBA00022692"/>
    </source>
</evidence>
<dbReference type="InterPro" id="IPR010445">
    <property type="entry name" value="LapA_dom"/>
</dbReference>